<dbReference type="AlphaFoldDB" id="A0A8J4F3N7"/>
<dbReference type="EMBL" id="BNCO01000020">
    <property type="protein sequence ID" value="GIL55160.1"/>
    <property type="molecule type" value="Genomic_DNA"/>
</dbReference>
<organism evidence="1 2">
    <name type="scientific">Volvox africanus</name>
    <dbReference type="NCBI Taxonomy" id="51714"/>
    <lineage>
        <taxon>Eukaryota</taxon>
        <taxon>Viridiplantae</taxon>
        <taxon>Chlorophyta</taxon>
        <taxon>core chlorophytes</taxon>
        <taxon>Chlorophyceae</taxon>
        <taxon>CS clade</taxon>
        <taxon>Chlamydomonadales</taxon>
        <taxon>Volvocaceae</taxon>
        <taxon>Volvox</taxon>
    </lineage>
</organism>
<name>A0A8J4F3N7_9CHLO</name>
<keyword evidence="2" id="KW-1185">Reference proteome</keyword>
<gene>
    <name evidence="1" type="ORF">Vafri_10754</name>
</gene>
<evidence type="ECO:0000313" key="1">
    <source>
        <dbReference type="EMBL" id="GIL55160.1"/>
    </source>
</evidence>
<protein>
    <submittedName>
        <fullName evidence="1">Uncharacterized protein</fullName>
    </submittedName>
</protein>
<dbReference type="Proteomes" id="UP000747399">
    <property type="component" value="Unassembled WGS sequence"/>
</dbReference>
<sequence>MERGKAPAAWRAVGVFILGLLARTPFGISVKLALEPERVPGPGLGLRPISPTVPLQNSLRLPGVGSRSRVGLLLAKGPGLRGVQGWGLWDERGDGLGGAVGLGAALTL</sequence>
<comment type="caution">
    <text evidence="1">The sequence shown here is derived from an EMBL/GenBank/DDBJ whole genome shotgun (WGS) entry which is preliminary data.</text>
</comment>
<evidence type="ECO:0000313" key="2">
    <source>
        <dbReference type="Proteomes" id="UP000747399"/>
    </source>
</evidence>
<proteinExistence type="predicted"/>
<reference evidence="1" key="1">
    <citation type="journal article" date="2021" name="Proc. Natl. Acad. Sci. U.S.A.">
        <title>Three genomes in the algal genus Volvox reveal the fate of a haploid sex-determining region after a transition to homothallism.</title>
        <authorList>
            <person name="Yamamoto K."/>
            <person name="Hamaji T."/>
            <person name="Kawai-Toyooka H."/>
            <person name="Matsuzaki R."/>
            <person name="Takahashi F."/>
            <person name="Nishimura Y."/>
            <person name="Kawachi M."/>
            <person name="Noguchi H."/>
            <person name="Minakuchi Y."/>
            <person name="Umen J.G."/>
            <person name="Toyoda A."/>
            <person name="Nozaki H."/>
        </authorList>
    </citation>
    <scope>NUCLEOTIDE SEQUENCE</scope>
    <source>
        <strain evidence="1">NIES-3780</strain>
    </source>
</reference>
<accession>A0A8J4F3N7</accession>